<dbReference type="GO" id="GO:0032993">
    <property type="term" value="C:protein-DNA complex"/>
    <property type="evidence" value="ECO:0007669"/>
    <property type="project" value="TreeGrafter"/>
</dbReference>
<protein>
    <submittedName>
        <fullName evidence="6">LysR family transcriptional regulator</fullName>
    </submittedName>
</protein>
<reference evidence="6 7" key="1">
    <citation type="submission" date="2019-07" db="EMBL/GenBank/DDBJ databases">
        <title>Sphingomonas alkalisoli sp. nov., isolated from rhizosphere soil of Suaedae salsa.</title>
        <authorList>
            <person name="Zhang H."/>
            <person name="Xu L."/>
            <person name="Zhang J.-X."/>
            <person name="Sun J.-Q."/>
        </authorList>
    </citation>
    <scope>NUCLEOTIDE SEQUENCE [LARGE SCALE GENOMIC DNA]</scope>
    <source>
        <strain evidence="6 7">XS-10</strain>
    </source>
</reference>
<dbReference type="Gene3D" id="3.40.190.10">
    <property type="entry name" value="Periplasmic binding protein-like II"/>
    <property type="match status" value="2"/>
</dbReference>
<dbReference type="GO" id="GO:0003700">
    <property type="term" value="F:DNA-binding transcription factor activity"/>
    <property type="evidence" value="ECO:0007669"/>
    <property type="project" value="InterPro"/>
</dbReference>
<keyword evidence="4" id="KW-0804">Transcription</keyword>
<sequence length="291" mass="30325">MIERYLLRYFLAVIDSGTFTAAAAQMAVSQPTLSAGIAKLEREVGAKLLRRSSQRIELTEAGSQFAVHARRIEREFNLATAAVGGIAQPATLRLGVLTTIASGELAGLVARISAEAPGLAVELVEGNATVLAQQLARGRVDLALTAVQGDATGDGEALRSEPYLLALPVGHRLAGEAALPGEALAGETMIVRRSCEALPETSRYFTRRGIRPSFALRTPNDDRALAMVAAGLGATVVPASHRHAGVANPALIGFDLRRTLVLVRGEDAREGMAAVVDALRGVFGGSGADGV</sequence>
<dbReference type="PANTHER" id="PTHR30346">
    <property type="entry name" value="TRANSCRIPTIONAL DUAL REGULATOR HCAR-RELATED"/>
    <property type="match status" value="1"/>
</dbReference>
<dbReference type="Gene3D" id="1.10.10.10">
    <property type="entry name" value="Winged helix-like DNA-binding domain superfamily/Winged helix DNA-binding domain"/>
    <property type="match status" value="1"/>
</dbReference>
<dbReference type="EMBL" id="CP042239">
    <property type="protein sequence ID" value="QDX24921.1"/>
    <property type="molecule type" value="Genomic_DNA"/>
</dbReference>
<dbReference type="SUPFAM" id="SSF46785">
    <property type="entry name" value="Winged helix' DNA-binding domain"/>
    <property type="match status" value="1"/>
</dbReference>
<organism evidence="6 7">
    <name type="scientific">Sphingomonas suaedae</name>
    <dbReference type="NCBI Taxonomy" id="2599297"/>
    <lineage>
        <taxon>Bacteria</taxon>
        <taxon>Pseudomonadati</taxon>
        <taxon>Pseudomonadota</taxon>
        <taxon>Alphaproteobacteria</taxon>
        <taxon>Sphingomonadales</taxon>
        <taxon>Sphingomonadaceae</taxon>
        <taxon>Sphingomonas</taxon>
    </lineage>
</organism>
<dbReference type="InterPro" id="IPR005119">
    <property type="entry name" value="LysR_subst-bd"/>
</dbReference>
<dbReference type="OrthoDB" id="9815174at2"/>
<evidence type="ECO:0000256" key="4">
    <source>
        <dbReference type="ARBA" id="ARBA00023163"/>
    </source>
</evidence>
<dbReference type="RefSeq" id="WP_145844594.1">
    <property type="nucleotide sequence ID" value="NZ_CP042239.1"/>
</dbReference>
<accession>A0A518RC24</accession>
<evidence type="ECO:0000256" key="2">
    <source>
        <dbReference type="ARBA" id="ARBA00023015"/>
    </source>
</evidence>
<evidence type="ECO:0000313" key="6">
    <source>
        <dbReference type="EMBL" id="QDX24921.1"/>
    </source>
</evidence>
<dbReference type="PRINTS" id="PR00039">
    <property type="entry name" value="HTHLYSR"/>
</dbReference>
<keyword evidence="2" id="KW-0805">Transcription regulation</keyword>
<evidence type="ECO:0000256" key="3">
    <source>
        <dbReference type="ARBA" id="ARBA00023125"/>
    </source>
</evidence>
<dbReference type="AlphaFoldDB" id="A0A518RC24"/>
<gene>
    <name evidence="6" type="ORF">FPZ54_01995</name>
</gene>
<evidence type="ECO:0000256" key="1">
    <source>
        <dbReference type="ARBA" id="ARBA00009437"/>
    </source>
</evidence>
<dbReference type="InterPro" id="IPR036388">
    <property type="entry name" value="WH-like_DNA-bd_sf"/>
</dbReference>
<dbReference type="PROSITE" id="PS50931">
    <property type="entry name" value="HTH_LYSR"/>
    <property type="match status" value="1"/>
</dbReference>
<dbReference type="Pfam" id="PF00126">
    <property type="entry name" value="HTH_1"/>
    <property type="match status" value="1"/>
</dbReference>
<proteinExistence type="inferred from homology"/>
<dbReference type="CDD" id="cd05466">
    <property type="entry name" value="PBP2_LTTR_substrate"/>
    <property type="match status" value="1"/>
</dbReference>
<dbReference type="KEGG" id="ssua:FPZ54_01995"/>
<dbReference type="Proteomes" id="UP000318055">
    <property type="component" value="Chromosome"/>
</dbReference>
<dbReference type="Pfam" id="PF03466">
    <property type="entry name" value="LysR_substrate"/>
    <property type="match status" value="1"/>
</dbReference>
<evidence type="ECO:0000313" key="7">
    <source>
        <dbReference type="Proteomes" id="UP000318055"/>
    </source>
</evidence>
<evidence type="ECO:0000259" key="5">
    <source>
        <dbReference type="PROSITE" id="PS50931"/>
    </source>
</evidence>
<feature type="domain" description="HTH lysR-type" evidence="5">
    <location>
        <begin position="1"/>
        <end position="59"/>
    </location>
</feature>
<dbReference type="InterPro" id="IPR036390">
    <property type="entry name" value="WH_DNA-bd_sf"/>
</dbReference>
<dbReference type="PANTHER" id="PTHR30346:SF28">
    <property type="entry name" value="HTH-TYPE TRANSCRIPTIONAL REGULATOR CYNR"/>
    <property type="match status" value="1"/>
</dbReference>
<comment type="similarity">
    <text evidence="1">Belongs to the LysR transcriptional regulatory family.</text>
</comment>
<name>A0A518RC24_9SPHN</name>
<keyword evidence="7" id="KW-1185">Reference proteome</keyword>
<dbReference type="GO" id="GO:0003677">
    <property type="term" value="F:DNA binding"/>
    <property type="evidence" value="ECO:0007669"/>
    <property type="project" value="UniProtKB-KW"/>
</dbReference>
<dbReference type="InterPro" id="IPR000847">
    <property type="entry name" value="LysR_HTH_N"/>
</dbReference>
<dbReference type="SUPFAM" id="SSF53850">
    <property type="entry name" value="Periplasmic binding protein-like II"/>
    <property type="match status" value="1"/>
</dbReference>
<dbReference type="FunFam" id="1.10.10.10:FF:000001">
    <property type="entry name" value="LysR family transcriptional regulator"/>
    <property type="match status" value="1"/>
</dbReference>
<keyword evidence="3" id="KW-0238">DNA-binding</keyword>